<dbReference type="PANTHER" id="PTHR18895">
    <property type="entry name" value="HEMK METHYLTRANSFERASE"/>
    <property type="match status" value="1"/>
</dbReference>
<dbReference type="GO" id="GO:0102559">
    <property type="term" value="F:peptide chain release factor N(5)-glutamine methyltransferase activity"/>
    <property type="evidence" value="ECO:0007669"/>
    <property type="project" value="UniProtKB-EC"/>
</dbReference>
<dbReference type="CDD" id="cd02440">
    <property type="entry name" value="AdoMet_MTases"/>
    <property type="match status" value="1"/>
</dbReference>
<feature type="domain" description="Methyltransferase" evidence="4">
    <location>
        <begin position="113"/>
        <end position="251"/>
    </location>
</feature>
<evidence type="ECO:0000313" key="6">
    <source>
        <dbReference type="Proteomes" id="UP000253307"/>
    </source>
</evidence>
<dbReference type="EMBL" id="QOPE01000004">
    <property type="protein sequence ID" value="RCL42391.1"/>
    <property type="molecule type" value="Genomic_DNA"/>
</dbReference>
<keyword evidence="2 5" id="KW-0808">Transferase</keyword>
<dbReference type="Proteomes" id="UP000253307">
    <property type="component" value="Unassembled WGS sequence"/>
</dbReference>
<dbReference type="EC" id="2.1.1.297" evidence="5"/>
<dbReference type="AlphaFoldDB" id="A0A368BYT0"/>
<comment type="caution">
    <text evidence="5">The sequence shown here is derived from an EMBL/GenBank/DDBJ whole genome shotgun (WGS) entry which is preliminary data.</text>
</comment>
<dbReference type="InterPro" id="IPR019874">
    <property type="entry name" value="RF_methyltr_PrmC"/>
</dbReference>
<dbReference type="PANTHER" id="PTHR18895:SF74">
    <property type="entry name" value="MTRF1L RELEASE FACTOR GLUTAMINE METHYLTRANSFERASE"/>
    <property type="match status" value="1"/>
</dbReference>
<dbReference type="InterPro" id="IPR050320">
    <property type="entry name" value="N5-glutamine_MTase"/>
</dbReference>
<keyword evidence="3" id="KW-0949">S-adenosyl-L-methionine</keyword>
<keyword evidence="1 5" id="KW-0489">Methyltransferase</keyword>
<gene>
    <name evidence="5" type="primary">prmC</name>
    <name evidence="5" type="ORF">DBW96_00975</name>
</gene>
<evidence type="ECO:0000256" key="1">
    <source>
        <dbReference type="ARBA" id="ARBA00022603"/>
    </source>
</evidence>
<evidence type="ECO:0000256" key="2">
    <source>
        <dbReference type="ARBA" id="ARBA00022679"/>
    </source>
</evidence>
<dbReference type="InterPro" id="IPR025714">
    <property type="entry name" value="Methyltranfer_dom"/>
</dbReference>
<evidence type="ECO:0000256" key="3">
    <source>
        <dbReference type="ARBA" id="ARBA00022691"/>
    </source>
</evidence>
<protein>
    <submittedName>
        <fullName evidence="5">Peptide chain release factor N(5)-glutamine methyltransferase</fullName>
        <ecNumber evidence="5">2.1.1.297</ecNumber>
    </submittedName>
</protein>
<accession>A0A368BYT0</accession>
<reference evidence="5 6" key="1">
    <citation type="journal article" date="2018" name="Microbiome">
        <title>Fine metagenomic profile of the Mediterranean stratified and mixed water columns revealed by assembly and recruitment.</title>
        <authorList>
            <person name="Haro-Moreno J.M."/>
            <person name="Lopez-Perez M."/>
            <person name="De La Torre J.R."/>
            <person name="Picazo A."/>
            <person name="Camacho A."/>
            <person name="Rodriguez-Valera F."/>
        </authorList>
    </citation>
    <scope>NUCLEOTIDE SEQUENCE [LARGE SCALE GENOMIC DNA]</scope>
    <source>
        <strain evidence="5">MED-G82</strain>
    </source>
</reference>
<dbReference type="NCBIfam" id="TIGR03534">
    <property type="entry name" value="RF_mod_PrmC"/>
    <property type="match status" value="1"/>
</dbReference>
<dbReference type="Gene3D" id="3.40.50.150">
    <property type="entry name" value="Vaccinia Virus protein VP39"/>
    <property type="match status" value="1"/>
</dbReference>
<dbReference type="InterPro" id="IPR002052">
    <property type="entry name" value="DNA_methylase_N6_adenine_CS"/>
</dbReference>
<organism evidence="5 6">
    <name type="scientific">SAR86 cluster bacterium</name>
    <dbReference type="NCBI Taxonomy" id="2030880"/>
    <lineage>
        <taxon>Bacteria</taxon>
        <taxon>Pseudomonadati</taxon>
        <taxon>Pseudomonadota</taxon>
        <taxon>Gammaproteobacteria</taxon>
        <taxon>SAR86 cluster</taxon>
    </lineage>
</organism>
<sequence>MEANKNKELIFKKCQAYKEDFPEIQKDLNIFLNFKGILKYPIESPIDQKIDNQSKSFIDEVFFRNYLQEMPVDYILGKTNFYGIEFHVNYDVLIPRPETELIIDYLIESVGSKSVIVDAGTGSGCIGITAAKKFSSSKVFGIDKSFSALKIAQQNQLELDCKNLYLIQSDWLNCFQGNSIDIILANPPYLRSSDAHLNSLQWEPKNALVSGDTGIECFEEIFSQSKSMLKKDGFLIVEHGYDQHRDLVDLATNVNLRVIDSIIDYQKIPRCLVLGT</sequence>
<evidence type="ECO:0000259" key="4">
    <source>
        <dbReference type="Pfam" id="PF13847"/>
    </source>
</evidence>
<proteinExistence type="predicted"/>
<dbReference type="InterPro" id="IPR004556">
    <property type="entry name" value="HemK-like"/>
</dbReference>
<evidence type="ECO:0000313" key="5">
    <source>
        <dbReference type="EMBL" id="RCL42391.1"/>
    </source>
</evidence>
<dbReference type="InterPro" id="IPR029063">
    <property type="entry name" value="SAM-dependent_MTases_sf"/>
</dbReference>
<dbReference type="SUPFAM" id="SSF53335">
    <property type="entry name" value="S-adenosyl-L-methionine-dependent methyltransferases"/>
    <property type="match status" value="1"/>
</dbReference>
<dbReference type="GO" id="GO:0003676">
    <property type="term" value="F:nucleic acid binding"/>
    <property type="evidence" value="ECO:0007669"/>
    <property type="project" value="InterPro"/>
</dbReference>
<dbReference type="GO" id="GO:0032259">
    <property type="term" value="P:methylation"/>
    <property type="evidence" value="ECO:0007669"/>
    <property type="project" value="UniProtKB-KW"/>
</dbReference>
<name>A0A368BYT0_9GAMM</name>
<dbReference type="PROSITE" id="PS00092">
    <property type="entry name" value="N6_MTASE"/>
    <property type="match status" value="1"/>
</dbReference>
<dbReference type="NCBIfam" id="TIGR00536">
    <property type="entry name" value="hemK_fam"/>
    <property type="match status" value="1"/>
</dbReference>
<dbReference type="Pfam" id="PF13847">
    <property type="entry name" value="Methyltransf_31"/>
    <property type="match status" value="1"/>
</dbReference>